<evidence type="ECO:0000256" key="6">
    <source>
        <dbReference type="ARBA" id="ARBA00022737"/>
    </source>
</evidence>
<name>A0A8S1BV01_9INSE</name>
<comment type="catalytic activity">
    <reaction evidence="1">
        <text>2 a phenolic donor + H2O2 = 2 a phenolic radical donor + 2 H2O</text>
        <dbReference type="Rhea" id="RHEA:56136"/>
        <dbReference type="ChEBI" id="CHEBI:15377"/>
        <dbReference type="ChEBI" id="CHEBI:16240"/>
        <dbReference type="ChEBI" id="CHEBI:139520"/>
        <dbReference type="ChEBI" id="CHEBI:139521"/>
        <dbReference type="EC" id="1.11.1.7"/>
    </reaction>
</comment>
<keyword evidence="3" id="KW-0575">Peroxidase</keyword>
<dbReference type="Pfam" id="PF02493">
    <property type="entry name" value="MORN"/>
    <property type="match status" value="4"/>
</dbReference>
<dbReference type="PROSITE" id="PS50292">
    <property type="entry name" value="PEROXIDASE_3"/>
    <property type="match status" value="2"/>
</dbReference>
<evidence type="ECO:0000256" key="7">
    <source>
        <dbReference type="ARBA" id="ARBA00023157"/>
    </source>
</evidence>
<dbReference type="InterPro" id="IPR010255">
    <property type="entry name" value="Haem_peroxidase_sf"/>
</dbReference>
<dbReference type="Proteomes" id="UP000494165">
    <property type="component" value="Unassembled WGS sequence"/>
</dbReference>
<protein>
    <recommendedName>
        <fullName evidence="2">peroxidase</fullName>
        <ecNumber evidence="2">1.11.1.7</ecNumber>
    </recommendedName>
</protein>
<organism evidence="9 10">
    <name type="scientific">Cloeon dipterum</name>
    <dbReference type="NCBI Taxonomy" id="197152"/>
    <lineage>
        <taxon>Eukaryota</taxon>
        <taxon>Metazoa</taxon>
        <taxon>Ecdysozoa</taxon>
        <taxon>Arthropoda</taxon>
        <taxon>Hexapoda</taxon>
        <taxon>Insecta</taxon>
        <taxon>Pterygota</taxon>
        <taxon>Palaeoptera</taxon>
        <taxon>Ephemeroptera</taxon>
        <taxon>Pisciforma</taxon>
        <taxon>Baetidae</taxon>
        <taxon>Cloeon</taxon>
    </lineage>
</organism>
<dbReference type="Gene3D" id="1.10.640.10">
    <property type="entry name" value="Haem peroxidase domain superfamily, animal type"/>
    <property type="match status" value="2"/>
</dbReference>
<keyword evidence="3" id="KW-0560">Oxidoreductase</keyword>
<keyword evidence="8" id="KW-0408">Iron</keyword>
<dbReference type="Pfam" id="PF03098">
    <property type="entry name" value="An_peroxidase"/>
    <property type="match status" value="2"/>
</dbReference>
<dbReference type="InterPro" id="IPR019791">
    <property type="entry name" value="Haem_peroxidase_animal"/>
</dbReference>
<gene>
    <name evidence="9" type="ORF">CLODIP_2_CD14432</name>
</gene>
<feature type="binding site" description="axial binding residue" evidence="8">
    <location>
        <position position="1291"/>
    </location>
    <ligand>
        <name>heme b</name>
        <dbReference type="ChEBI" id="CHEBI:60344"/>
    </ligand>
    <ligandPart>
        <name>Fe</name>
        <dbReference type="ChEBI" id="CHEBI:18248"/>
    </ligandPart>
</feature>
<dbReference type="SUPFAM" id="SSF48113">
    <property type="entry name" value="Heme-dependent peroxidases"/>
    <property type="match status" value="2"/>
</dbReference>
<dbReference type="OrthoDB" id="823504at2759"/>
<evidence type="ECO:0000256" key="8">
    <source>
        <dbReference type="PIRSR" id="PIRSR619791-2"/>
    </source>
</evidence>
<dbReference type="EMBL" id="CADEPI010000009">
    <property type="protein sequence ID" value="CAB3362748.1"/>
    <property type="molecule type" value="Genomic_DNA"/>
</dbReference>
<dbReference type="SMART" id="SM00698">
    <property type="entry name" value="MORN"/>
    <property type="match status" value="4"/>
</dbReference>
<proteinExistence type="predicted"/>
<dbReference type="PANTHER" id="PTHR11475">
    <property type="entry name" value="OXIDASE/PEROXIDASE"/>
    <property type="match status" value="1"/>
</dbReference>
<evidence type="ECO:0000256" key="1">
    <source>
        <dbReference type="ARBA" id="ARBA00000189"/>
    </source>
</evidence>
<sequence>MAEVLPGVVKCGAFDYDDGTRYVGDWNAKGQKHGMGHLVLPDGTRYDGAFNNGLCGGLGVMSFPDGARYEGEFMQGWFHGHGVFWRSDGMKFEGEFRGGRIWGLGLITFSDDTHGFPRNEGYFQDCRFVRKKICPDVIQRAQKVAMMARAQCDKRWDFVLLTAMASKSKSLRYCSLQILLLAQLAMGQQFRIGNNVAASKVNMPTISNIEADAFISRAFQAMEQKFQKQGGIESSKKDKSQNLTEMALIAEEASKYIVHSFNLNRDQVIHGLPLVDIRNTPLGKNCPINVELPCQPRRYRAHSGFCNNVQNPHWGTANTRLLRFLPPDYGEGVSIPRHSVSGEGLPSASTVSEGIRESQHQVSNHSHLMPIVAVWGEFVANDIFHAPRMSGSKGERLKCCSISFNEFHEECFPIGVTDNNFKHEKKCQEYVRSATAPRIGCTLGPREQLNKATSYLDGSVVYGNSYEEAKFLRTGSKGQLRSFVTNSGKHLLPLADETRDCQNSQCFLAGDPRVNDYGELTALHTLFLLEHNRLASELANLNPHWGDETIYQEARRIVAAQIQYITYSEFLPVLLGQNLMDFYKMKPQSAGYSSGYDLDFNAAISNGVAITALQFIASSLPNAFNFYNEKKSKVQMSDGINHVLNGLLQHLSEERNNADEPKKDTAAQIIQQGRDHGIPSYTKWRQFCNLTKVDNFLDLAEVMSIKSMSALNKIYNDVDDIDLFAGGLSENPLEGALVGPTFACLLGLQFHYLKHGDRYWFENDLPPSAFTLDQLTDIRRTSLARILCDNAEIHAIQPQVFLEDDAYLNHKINCRGNALDRMTLKPWHVSSPKFILPPTLLSEAFSVAKQDASKVLAQELSLFQNKKTAHPHSPTGTAFGFNRPTIQATEIANTSLLLQFASASFVSSFLQGQLADPEIGHSGPAPRDLKELLSLLPTVDISEEIVIPRVFKCDEQTLPCDHTSKFRTATGWCNNLKRPELGKSLRAFTRLLPSSYDDGLSIPRATSLIGGPLPSARLVSTSIHDDISFPHTRYTLMFMQFAQLLDHDLTHTPVHTGFQNSILECKECDSQVTLHPECYPIPVPADDPYYPNINSTTGKPVCIQVTRSLPGQLTLGPREQLNQVTAFIDASFIYGSDSCKMDLLRSNGGFLNVTRHPNRGKSLMPQITTHPECRSQSGKCFNAGDARSSEQPGLAAIHTVFMREHNRIVAELSKLNRHWNADTLYLHARRILSAVTQHMVYSEFLPRLLGMEGIQKFDLALQGSGYYEGYDPTCDATIVNEFAAAAFRFGHSLLKPNLGRMDHLFGHSGPSVRLRDTFFNPDLLYEPGMVDELLRGLATTPMENLDNHITEEVTNHLFEDKRIPFSGMDLAAINIQRAREHGITGYNNYREHCNLTRVSSFDDLRGEIPDNLIRSFKRIYKHVDDIDLFPGGLAERAILGGLVGPTFACIIGRQFHVLKKCDRFWYENSDPLVRFTEPQLEEIRRATLSKIVCDNCDGVTSIQKSLMDLVHPFMNPRVKCKSLPSIDLSLWKEQKSCTKEGQEIELGATKKISPCVMCTCTSEGPLCQSLKIGNCFQLASTFKPEAVLEDNVCKVQCAFIFRALPKVTLNTNELLGFSSGKN</sequence>
<keyword evidence="8" id="KW-0349">Heme</keyword>
<dbReference type="InterPro" id="IPR037120">
    <property type="entry name" value="Haem_peroxidase_sf_animal"/>
</dbReference>
<dbReference type="InterPro" id="IPR003409">
    <property type="entry name" value="MORN"/>
</dbReference>
<evidence type="ECO:0000256" key="3">
    <source>
        <dbReference type="ARBA" id="ARBA00022559"/>
    </source>
</evidence>
<accession>A0A8S1BV01</accession>
<dbReference type="Gene3D" id="2.20.110.10">
    <property type="entry name" value="Histone H3 K4-specific methyltransferase SET7/9 N-terminal domain"/>
    <property type="match status" value="2"/>
</dbReference>
<dbReference type="FunFam" id="1.10.640.10:FF:000007">
    <property type="entry name" value="Peroxidase mlt-7"/>
    <property type="match status" value="1"/>
</dbReference>
<dbReference type="PRINTS" id="PR00457">
    <property type="entry name" value="ANPEROXIDASE"/>
</dbReference>
<evidence type="ECO:0000256" key="2">
    <source>
        <dbReference type="ARBA" id="ARBA00012313"/>
    </source>
</evidence>
<dbReference type="GO" id="GO:0006979">
    <property type="term" value="P:response to oxidative stress"/>
    <property type="evidence" value="ECO:0007669"/>
    <property type="project" value="InterPro"/>
</dbReference>
<dbReference type="GO" id="GO:0140825">
    <property type="term" value="F:lactoperoxidase activity"/>
    <property type="evidence" value="ECO:0007669"/>
    <property type="project" value="UniProtKB-EC"/>
</dbReference>
<keyword evidence="5" id="KW-0732">Signal</keyword>
<dbReference type="EC" id="1.11.1.7" evidence="2"/>
<dbReference type="PANTHER" id="PTHR11475:SF134">
    <property type="entry name" value="LD42267P"/>
    <property type="match status" value="1"/>
</dbReference>
<evidence type="ECO:0000313" key="9">
    <source>
        <dbReference type="EMBL" id="CAB3362748.1"/>
    </source>
</evidence>
<dbReference type="GO" id="GO:0046872">
    <property type="term" value="F:metal ion binding"/>
    <property type="evidence" value="ECO:0007669"/>
    <property type="project" value="UniProtKB-KW"/>
</dbReference>
<keyword evidence="10" id="KW-1185">Reference proteome</keyword>
<dbReference type="SUPFAM" id="SSF82185">
    <property type="entry name" value="Histone H3 K4-specific methyltransferase SET7/9 N-terminal domain"/>
    <property type="match status" value="1"/>
</dbReference>
<reference evidence="9 10" key="1">
    <citation type="submission" date="2020-04" db="EMBL/GenBank/DDBJ databases">
        <authorList>
            <person name="Alioto T."/>
            <person name="Alioto T."/>
            <person name="Gomez Garrido J."/>
        </authorList>
    </citation>
    <scope>NUCLEOTIDE SEQUENCE [LARGE SCALE GENOMIC DNA]</scope>
</reference>
<evidence type="ECO:0000313" key="10">
    <source>
        <dbReference type="Proteomes" id="UP000494165"/>
    </source>
</evidence>
<dbReference type="CDD" id="cd09823">
    <property type="entry name" value="peroxinectin_like"/>
    <property type="match status" value="2"/>
</dbReference>
<comment type="caution">
    <text evidence="9">The sequence shown here is derived from an EMBL/GenBank/DDBJ whole genome shotgun (WGS) entry which is preliminary data.</text>
</comment>
<keyword evidence="6" id="KW-0677">Repeat</keyword>
<evidence type="ECO:0000256" key="5">
    <source>
        <dbReference type="ARBA" id="ARBA00022729"/>
    </source>
</evidence>
<dbReference type="FunFam" id="1.10.640.10:FF:000006">
    <property type="entry name" value="Double oxidase: two peroxidase domains"/>
    <property type="match status" value="1"/>
</dbReference>
<evidence type="ECO:0000256" key="4">
    <source>
        <dbReference type="ARBA" id="ARBA00022723"/>
    </source>
</evidence>
<keyword evidence="7" id="KW-1015">Disulfide bond</keyword>
<dbReference type="GO" id="GO:0020037">
    <property type="term" value="F:heme binding"/>
    <property type="evidence" value="ECO:0007669"/>
    <property type="project" value="InterPro"/>
</dbReference>
<keyword evidence="4 8" id="KW-0479">Metal-binding</keyword>